<organism evidence="4">
    <name type="scientific">Kribbella sp. HUAS MG21</name>
    <dbReference type="NCBI Taxonomy" id="3160966"/>
    <lineage>
        <taxon>Bacteria</taxon>
        <taxon>Bacillati</taxon>
        <taxon>Actinomycetota</taxon>
        <taxon>Actinomycetes</taxon>
        <taxon>Propionibacteriales</taxon>
        <taxon>Kribbellaceae</taxon>
        <taxon>Kribbella</taxon>
    </lineage>
</organism>
<evidence type="ECO:0000313" key="4">
    <source>
        <dbReference type="EMBL" id="XBV26241.1"/>
    </source>
</evidence>
<dbReference type="GO" id="GO:0006508">
    <property type="term" value="P:proteolysis"/>
    <property type="evidence" value="ECO:0007669"/>
    <property type="project" value="InterPro"/>
</dbReference>
<dbReference type="SUPFAM" id="SSF55166">
    <property type="entry name" value="Hedgehog/DD-peptidase"/>
    <property type="match status" value="1"/>
</dbReference>
<dbReference type="AlphaFoldDB" id="A0AAU7THE2"/>
<dbReference type="EMBL" id="CP158165">
    <property type="protein sequence ID" value="XBV26241.1"/>
    <property type="molecule type" value="Genomic_DNA"/>
</dbReference>
<proteinExistence type="predicted"/>
<dbReference type="PANTHER" id="PTHR34385">
    <property type="entry name" value="D-ALANYL-D-ALANINE CARBOXYPEPTIDASE"/>
    <property type="match status" value="1"/>
</dbReference>
<keyword evidence="2" id="KW-1133">Transmembrane helix</keyword>
<feature type="transmembrane region" description="Helical" evidence="2">
    <location>
        <begin position="17"/>
        <end position="36"/>
    </location>
</feature>
<dbReference type="PANTHER" id="PTHR34385:SF1">
    <property type="entry name" value="PEPTIDOGLYCAN L-ALANYL-D-GLUTAMATE ENDOPEPTIDASE CWLK"/>
    <property type="match status" value="1"/>
</dbReference>
<dbReference type="InterPro" id="IPR052179">
    <property type="entry name" value="DD-CPase-like"/>
</dbReference>
<name>A0AAU7THE2_9ACTN</name>
<feature type="compositionally biased region" description="Low complexity" evidence="1">
    <location>
        <begin position="68"/>
        <end position="93"/>
    </location>
</feature>
<sequence>MTNDLPPRPNRAVRTRLLSVIGVVGVGAVLGSLTLWHQQVGDVLGLGADKEPVVSTVSAPAIGAPPATVLVTPTPSRRTTKTPPKTATVPTKQPTKKPTRKATEKPTQVSREESIDGLSPTLKKRLTKAMAAARADGVTLRITSGRRSAAKQQRLLKEAIQRYGSYKAATRWVLPPKYSAHVQGKAVDIGPAAAMAWLDKNGWRYGVCRRYDNEPWHFEALATPGKKCPPREPHAVAKAD</sequence>
<evidence type="ECO:0000256" key="2">
    <source>
        <dbReference type="SAM" id="Phobius"/>
    </source>
</evidence>
<dbReference type="Gene3D" id="3.30.1380.10">
    <property type="match status" value="1"/>
</dbReference>
<keyword evidence="2" id="KW-0812">Transmembrane</keyword>
<gene>
    <name evidence="4" type="ORF">ABN611_07385</name>
</gene>
<protein>
    <submittedName>
        <fullName evidence="4">M15 family metallopeptidase</fullName>
    </submittedName>
</protein>
<dbReference type="GO" id="GO:0008233">
    <property type="term" value="F:peptidase activity"/>
    <property type="evidence" value="ECO:0007669"/>
    <property type="project" value="InterPro"/>
</dbReference>
<evidence type="ECO:0000259" key="3">
    <source>
        <dbReference type="Pfam" id="PF02557"/>
    </source>
</evidence>
<accession>A0AAU7THE2</accession>
<dbReference type="CDD" id="cd14846">
    <property type="entry name" value="Peptidase_M15_like"/>
    <property type="match status" value="1"/>
</dbReference>
<keyword evidence="2" id="KW-0472">Membrane</keyword>
<reference evidence="4" key="1">
    <citation type="submission" date="2024-06" db="EMBL/GenBank/DDBJ databases">
        <title>Kribbella sp. strain HUAS MG21 genome sequences.</title>
        <authorList>
            <person name="Mo P."/>
        </authorList>
    </citation>
    <scope>NUCLEOTIDE SEQUENCE</scope>
    <source>
        <strain evidence="4">HUAS MG21</strain>
    </source>
</reference>
<feature type="region of interest" description="Disordered" evidence="1">
    <location>
        <begin position="68"/>
        <end position="119"/>
    </location>
</feature>
<dbReference type="InterPro" id="IPR009045">
    <property type="entry name" value="Zn_M74/Hedgehog-like"/>
</dbReference>
<dbReference type="Pfam" id="PF02557">
    <property type="entry name" value="VanY"/>
    <property type="match status" value="1"/>
</dbReference>
<evidence type="ECO:0000256" key="1">
    <source>
        <dbReference type="SAM" id="MobiDB-lite"/>
    </source>
</evidence>
<feature type="domain" description="D-alanyl-D-alanine carboxypeptidase-like core" evidence="3">
    <location>
        <begin position="118"/>
        <end position="218"/>
    </location>
</feature>
<dbReference type="InterPro" id="IPR003709">
    <property type="entry name" value="VanY-like_core_dom"/>
</dbReference>
<dbReference type="RefSeq" id="WP_350279041.1">
    <property type="nucleotide sequence ID" value="NZ_CP158165.1"/>
</dbReference>